<dbReference type="Gene3D" id="4.10.320.10">
    <property type="entry name" value="E3-binding domain"/>
    <property type="match status" value="1"/>
</dbReference>
<feature type="region of interest" description="Disordered" evidence="9">
    <location>
        <begin position="349"/>
        <end position="387"/>
    </location>
</feature>
<dbReference type="InterPro" id="IPR001078">
    <property type="entry name" value="2-oxoacid_DH_actylTfrase"/>
</dbReference>
<feature type="domain" description="Lipoyl-binding" evidence="10">
    <location>
        <begin position="156"/>
        <end position="231"/>
    </location>
</feature>
<dbReference type="PANTHER" id="PTHR23151:SF90">
    <property type="entry name" value="DIHYDROLIPOYLLYSINE-RESIDUE ACETYLTRANSFERASE COMPONENT OF PYRUVATE DEHYDROGENASE COMPLEX, MITOCHONDRIAL-RELATED"/>
    <property type="match status" value="1"/>
</dbReference>
<evidence type="ECO:0000256" key="2">
    <source>
        <dbReference type="ARBA" id="ARBA00011484"/>
    </source>
</evidence>
<protein>
    <recommendedName>
        <fullName evidence="8">Acetyltransferase component of pyruvate dehydrogenase complex</fullName>
        <ecNumber evidence="8">2.3.1.12</ecNumber>
    </recommendedName>
</protein>
<dbReference type="PANTHER" id="PTHR23151">
    <property type="entry name" value="DIHYDROLIPOAMIDE ACETYL/SUCCINYL-TRANSFERASE-RELATED"/>
    <property type="match status" value="1"/>
</dbReference>
<evidence type="ECO:0000256" key="4">
    <source>
        <dbReference type="ARBA" id="ARBA00022823"/>
    </source>
</evidence>
<comment type="subunit">
    <text evidence="2">Forms a 24-polypeptide structural core with octahedral symmetry.</text>
</comment>
<dbReference type="Pfam" id="PF00198">
    <property type="entry name" value="2-oxoacid_dh"/>
    <property type="match status" value="1"/>
</dbReference>
<name>A0ABW5MF60_9BACT</name>
<dbReference type="InterPro" id="IPR006257">
    <property type="entry name" value="LAT1"/>
</dbReference>
<dbReference type="Proteomes" id="UP001597469">
    <property type="component" value="Unassembled WGS sequence"/>
</dbReference>
<feature type="compositionally biased region" description="Basic and acidic residues" evidence="9">
    <location>
        <begin position="297"/>
        <end position="307"/>
    </location>
</feature>
<dbReference type="InterPro" id="IPR045257">
    <property type="entry name" value="E2/Pdx1"/>
</dbReference>
<feature type="domain" description="Lipoyl-binding" evidence="10">
    <location>
        <begin position="2"/>
        <end position="77"/>
    </location>
</feature>
<comment type="cofactor">
    <cofactor evidence="8">
        <name>(R)-lipoate</name>
        <dbReference type="ChEBI" id="CHEBI:83088"/>
    </cofactor>
    <text evidence="8">Binds 2 lipoyl cofactors covalently.</text>
</comment>
<comment type="function">
    <text evidence="6">The pyruvate dehydrogenase complex catalyzes the overall conversion of pyruvate to acetyl-CoA and CO(2). It contains multiple copies of three enzymatic components: pyruvate dehydrogenase (E1), dihydrolipoamide acetyltransferase (E2) and lipoamide dehydrogenase (E3).</text>
</comment>
<dbReference type="InterPro" id="IPR003016">
    <property type="entry name" value="2-oxoA_DH_lipoyl-BS"/>
</dbReference>
<feature type="compositionally biased region" description="Low complexity" evidence="9">
    <location>
        <begin position="274"/>
        <end position="291"/>
    </location>
</feature>
<evidence type="ECO:0000256" key="5">
    <source>
        <dbReference type="ARBA" id="ARBA00023315"/>
    </source>
</evidence>
<dbReference type="SUPFAM" id="SSF52777">
    <property type="entry name" value="CoA-dependent acyltransferases"/>
    <property type="match status" value="1"/>
</dbReference>
<dbReference type="Pfam" id="PF02817">
    <property type="entry name" value="E3_binding"/>
    <property type="match status" value="1"/>
</dbReference>
<accession>A0ABW5MF60</accession>
<dbReference type="InterPro" id="IPR023213">
    <property type="entry name" value="CAT-like_dom_sf"/>
</dbReference>
<keyword evidence="5 8" id="KW-0012">Acyltransferase</keyword>
<keyword evidence="3 8" id="KW-0808">Transferase</keyword>
<keyword evidence="4 8" id="KW-0450">Lipoyl</keyword>
<dbReference type="EMBL" id="JBHULN010000025">
    <property type="protein sequence ID" value="MFD2574192.1"/>
    <property type="molecule type" value="Genomic_DNA"/>
</dbReference>
<gene>
    <name evidence="12" type="ORF">ACFSUS_26390</name>
</gene>
<evidence type="ECO:0000256" key="7">
    <source>
        <dbReference type="ARBA" id="ARBA00048370"/>
    </source>
</evidence>
<evidence type="ECO:0000256" key="8">
    <source>
        <dbReference type="RuleBase" id="RU361137"/>
    </source>
</evidence>
<organism evidence="12 13">
    <name type="scientific">Spirosoma soli</name>
    <dbReference type="NCBI Taxonomy" id="1770529"/>
    <lineage>
        <taxon>Bacteria</taxon>
        <taxon>Pseudomonadati</taxon>
        <taxon>Bacteroidota</taxon>
        <taxon>Cytophagia</taxon>
        <taxon>Cytophagales</taxon>
        <taxon>Cytophagaceae</taxon>
        <taxon>Spirosoma</taxon>
    </lineage>
</organism>
<feature type="compositionally biased region" description="Low complexity" evidence="9">
    <location>
        <begin position="93"/>
        <end position="130"/>
    </location>
</feature>
<feature type="domain" description="Peripheral subunit-binding (PSBD)" evidence="11">
    <location>
        <begin position="310"/>
        <end position="347"/>
    </location>
</feature>
<evidence type="ECO:0000313" key="13">
    <source>
        <dbReference type="Proteomes" id="UP001597469"/>
    </source>
</evidence>
<dbReference type="SUPFAM" id="SSF51230">
    <property type="entry name" value="Single hybrid motif"/>
    <property type="match status" value="2"/>
</dbReference>
<evidence type="ECO:0000256" key="3">
    <source>
        <dbReference type="ARBA" id="ARBA00022679"/>
    </source>
</evidence>
<comment type="similarity">
    <text evidence="1 8">Belongs to the 2-oxoacid dehydrogenase family.</text>
</comment>
<sequence>MAELIRMPKMSDTMTEGVIAEWHKKVGDKVKSGDVLAEVETDKATMDLEAYEEGTLLYIGVEKGSSVPVDGVLAVIGADGEDYKALLNGSSGGSQEAAPAAEAPQSAPSSNGAAPSGGAPSGGAPAPSGNAKKDEVATNLPDKEAVSAAPAENVNASVIRMPKMSDTMTEGTIVTWHKKEGDTVKSGDILAEVETDKATMDLEAYEEGTLLYVGVKEGSSVAVDDIIAVVGEKGANFKVLISGGAGAAAAPAQTTGSDAETGRVPAATGPSGNATAQQNPQADQPANAATDLSYSGEKGEQETESNGRVKASPLAKRIAEEKGISLNQVKGTGPEGRIVKSDVESYVPATPQQKPAGAPAQPAAPPTQASATPQPSPAPVAQGDFEDVPVSQMRKTIARRLSESMFTAPHFYLTMEINMDKAMELRGTVNGISPVKISFNDFVLKAAAVALKQHPNVNSSWLGDKIRRYKYVNIGVAVAVDEGLLVPVVRNADQKTLSTIAAEVKEMAGKAKEKKLQPKDWEGSTFSISNLGMFGIDEFTAIINPPDACIMAIGAIKPSVKFEGEVAKPTNVMKVTLSCDHRVVDGATGAAFLQTFKELLENPMRMLV</sequence>
<dbReference type="InterPro" id="IPR011053">
    <property type="entry name" value="Single_hybrid_motif"/>
</dbReference>
<dbReference type="SUPFAM" id="SSF47005">
    <property type="entry name" value="Peripheral subunit-binding domain of 2-oxo acid dehydrogenase complex"/>
    <property type="match status" value="1"/>
</dbReference>
<dbReference type="InterPro" id="IPR000089">
    <property type="entry name" value="Biotin_lipoyl"/>
</dbReference>
<dbReference type="RefSeq" id="WP_381527631.1">
    <property type="nucleotide sequence ID" value="NZ_JBHULN010000025.1"/>
</dbReference>
<evidence type="ECO:0000313" key="12">
    <source>
        <dbReference type="EMBL" id="MFD2574192.1"/>
    </source>
</evidence>
<evidence type="ECO:0000256" key="6">
    <source>
        <dbReference type="ARBA" id="ARBA00025211"/>
    </source>
</evidence>
<keyword evidence="13" id="KW-1185">Reference proteome</keyword>
<evidence type="ECO:0000259" key="11">
    <source>
        <dbReference type="PROSITE" id="PS51826"/>
    </source>
</evidence>
<dbReference type="GO" id="GO:0004742">
    <property type="term" value="F:dihydrolipoyllysine-residue acetyltransferase activity"/>
    <property type="evidence" value="ECO:0007669"/>
    <property type="project" value="UniProtKB-EC"/>
</dbReference>
<feature type="region of interest" description="Disordered" evidence="9">
    <location>
        <begin position="249"/>
        <end position="315"/>
    </location>
</feature>
<dbReference type="InterPro" id="IPR004167">
    <property type="entry name" value="PSBD"/>
</dbReference>
<dbReference type="PROSITE" id="PS50968">
    <property type="entry name" value="BIOTINYL_LIPOYL"/>
    <property type="match status" value="2"/>
</dbReference>
<proteinExistence type="inferred from homology"/>
<dbReference type="Gene3D" id="2.40.50.100">
    <property type="match status" value="2"/>
</dbReference>
<dbReference type="Pfam" id="PF00364">
    <property type="entry name" value="Biotin_lipoyl"/>
    <property type="match status" value="2"/>
</dbReference>
<dbReference type="CDD" id="cd06849">
    <property type="entry name" value="lipoyl_domain"/>
    <property type="match status" value="2"/>
</dbReference>
<dbReference type="PROSITE" id="PS51826">
    <property type="entry name" value="PSBD"/>
    <property type="match status" value="1"/>
</dbReference>
<comment type="caution">
    <text evidence="12">The sequence shown here is derived from an EMBL/GenBank/DDBJ whole genome shotgun (WGS) entry which is preliminary data.</text>
</comment>
<evidence type="ECO:0000256" key="1">
    <source>
        <dbReference type="ARBA" id="ARBA00007317"/>
    </source>
</evidence>
<dbReference type="NCBIfam" id="TIGR01349">
    <property type="entry name" value="PDHac_trf_mito"/>
    <property type="match status" value="1"/>
</dbReference>
<comment type="catalytic activity">
    <reaction evidence="7 8">
        <text>N(6)-[(R)-dihydrolipoyl]-L-lysyl-[protein] + acetyl-CoA = N(6)-[(R)-S(8)-acetyldihydrolipoyl]-L-lysyl-[protein] + CoA</text>
        <dbReference type="Rhea" id="RHEA:17017"/>
        <dbReference type="Rhea" id="RHEA-COMP:10475"/>
        <dbReference type="Rhea" id="RHEA-COMP:10478"/>
        <dbReference type="ChEBI" id="CHEBI:57287"/>
        <dbReference type="ChEBI" id="CHEBI:57288"/>
        <dbReference type="ChEBI" id="CHEBI:83100"/>
        <dbReference type="ChEBI" id="CHEBI:83111"/>
        <dbReference type="EC" id="2.3.1.12"/>
    </reaction>
</comment>
<dbReference type="EC" id="2.3.1.12" evidence="8"/>
<dbReference type="InterPro" id="IPR036625">
    <property type="entry name" value="E3-bd_dom_sf"/>
</dbReference>
<evidence type="ECO:0000256" key="9">
    <source>
        <dbReference type="SAM" id="MobiDB-lite"/>
    </source>
</evidence>
<feature type="compositionally biased region" description="Low complexity" evidence="9">
    <location>
        <begin position="349"/>
        <end position="373"/>
    </location>
</feature>
<reference evidence="13" key="1">
    <citation type="journal article" date="2019" name="Int. J. Syst. Evol. Microbiol.">
        <title>The Global Catalogue of Microorganisms (GCM) 10K type strain sequencing project: providing services to taxonomists for standard genome sequencing and annotation.</title>
        <authorList>
            <consortium name="The Broad Institute Genomics Platform"/>
            <consortium name="The Broad Institute Genome Sequencing Center for Infectious Disease"/>
            <person name="Wu L."/>
            <person name="Ma J."/>
        </authorList>
    </citation>
    <scope>NUCLEOTIDE SEQUENCE [LARGE SCALE GENOMIC DNA]</scope>
    <source>
        <strain evidence="13">KCTC 42805</strain>
    </source>
</reference>
<dbReference type="PROSITE" id="PS00189">
    <property type="entry name" value="LIPOYL"/>
    <property type="match status" value="2"/>
</dbReference>
<keyword evidence="12" id="KW-0670">Pyruvate</keyword>
<evidence type="ECO:0000259" key="10">
    <source>
        <dbReference type="PROSITE" id="PS50968"/>
    </source>
</evidence>
<dbReference type="Gene3D" id="3.30.559.10">
    <property type="entry name" value="Chloramphenicol acetyltransferase-like domain"/>
    <property type="match status" value="1"/>
</dbReference>
<feature type="region of interest" description="Disordered" evidence="9">
    <location>
        <begin position="87"/>
        <end position="136"/>
    </location>
</feature>